<accession>A0ABR0KPG3</accession>
<dbReference type="EMBL" id="JAVRRA010026036">
    <property type="protein sequence ID" value="KAK5102441.1"/>
    <property type="molecule type" value="Genomic_DNA"/>
</dbReference>
<feature type="compositionally biased region" description="Polar residues" evidence="8">
    <location>
        <begin position="128"/>
        <end position="148"/>
    </location>
</feature>
<keyword evidence="7" id="KW-0539">Nucleus</keyword>
<sequence length="306" mass="34233">LSNPRKRRRDTSQIYSSVRAPYSYTTGFHSLTAFIHKRFSTEKTVRIAKALASIRPSFITCTKTLNRDDLIFMEKCFQRTLWEYEDFINAYGTPTVICRRTGEVAAVSKEFSILTGWRRDVLLGQEPNLNVNNGGTSGHQTGASSRGLNTPRVPNATDEAGGDERPQPVFLAELLDDDSVIQFYEDFAKLAFGDSRGSVMAPCKLLKYKTMENRGWGPSDRSDIKDEASGRNGRSRHGNGRQHFANVKLENSGIISGEAGMNALGDREGKVDCMFCWTVKRDVFDIPMLIVMNVSLPRAKRLTNTS</sequence>
<dbReference type="Proteomes" id="UP001357485">
    <property type="component" value="Unassembled WGS sequence"/>
</dbReference>
<name>A0ABR0KPG3_9PEZI</name>
<proteinExistence type="predicted"/>
<evidence type="ECO:0000313" key="10">
    <source>
        <dbReference type="EMBL" id="KAK5102441.1"/>
    </source>
</evidence>
<dbReference type="PANTHER" id="PTHR47659:SF1">
    <property type="entry name" value="TRANSCRIPTION ACTIVATOR OF GLUCONEOGENESIS ERT1"/>
    <property type="match status" value="1"/>
</dbReference>
<evidence type="ECO:0000256" key="1">
    <source>
        <dbReference type="ARBA" id="ARBA00004123"/>
    </source>
</evidence>
<dbReference type="InterPro" id="IPR056751">
    <property type="entry name" value="PAS_13"/>
</dbReference>
<reference evidence="10 11" key="1">
    <citation type="submission" date="2023-08" db="EMBL/GenBank/DDBJ databases">
        <title>Black Yeasts Isolated from many extreme environments.</title>
        <authorList>
            <person name="Coleine C."/>
            <person name="Stajich J.E."/>
            <person name="Selbmann L."/>
        </authorList>
    </citation>
    <scope>NUCLEOTIDE SEQUENCE [LARGE SCALE GENOMIC DNA]</scope>
    <source>
        <strain evidence="10 11">CCFEE 536</strain>
    </source>
</reference>
<evidence type="ECO:0000256" key="5">
    <source>
        <dbReference type="ARBA" id="ARBA00023125"/>
    </source>
</evidence>
<keyword evidence="2" id="KW-0479">Metal-binding</keyword>
<feature type="region of interest" description="Disordered" evidence="8">
    <location>
        <begin position="215"/>
        <end position="243"/>
    </location>
</feature>
<keyword evidence="4" id="KW-0805">Transcription regulation</keyword>
<feature type="region of interest" description="Disordered" evidence="8">
    <location>
        <begin position="128"/>
        <end position="165"/>
    </location>
</feature>
<dbReference type="PANTHER" id="PTHR47659">
    <property type="entry name" value="ZN(II)2CYS6 TRANSCRIPTION FACTOR (EUROFUNG)-RELATED"/>
    <property type="match status" value="1"/>
</dbReference>
<keyword evidence="11" id="KW-1185">Reference proteome</keyword>
<evidence type="ECO:0000313" key="11">
    <source>
        <dbReference type="Proteomes" id="UP001357485"/>
    </source>
</evidence>
<feature type="non-terminal residue" evidence="10">
    <location>
        <position position="1"/>
    </location>
</feature>
<comment type="subcellular location">
    <subcellularLocation>
        <location evidence="1">Nucleus</location>
    </subcellularLocation>
</comment>
<comment type="caution">
    <text evidence="10">The sequence shown here is derived from an EMBL/GenBank/DDBJ whole genome shotgun (WGS) entry which is preliminary data.</text>
</comment>
<keyword evidence="5" id="KW-0238">DNA-binding</keyword>
<dbReference type="Pfam" id="PF24990">
    <property type="entry name" value="PAS_13"/>
    <property type="match status" value="1"/>
</dbReference>
<evidence type="ECO:0000259" key="9">
    <source>
        <dbReference type="Pfam" id="PF24990"/>
    </source>
</evidence>
<evidence type="ECO:0000256" key="4">
    <source>
        <dbReference type="ARBA" id="ARBA00023015"/>
    </source>
</evidence>
<evidence type="ECO:0000256" key="7">
    <source>
        <dbReference type="ARBA" id="ARBA00023242"/>
    </source>
</evidence>
<evidence type="ECO:0000256" key="3">
    <source>
        <dbReference type="ARBA" id="ARBA00022833"/>
    </source>
</evidence>
<organism evidence="10 11">
    <name type="scientific">Cryomyces antarcticus</name>
    <dbReference type="NCBI Taxonomy" id="329879"/>
    <lineage>
        <taxon>Eukaryota</taxon>
        <taxon>Fungi</taxon>
        <taxon>Dikarya</taxon>
        <taxon>Ascomycota</taxon>
        <taxon>Pezizomycotina</taxon>
        <taxon>Dothideomycetes</taxon>
        <taxon>Dothideomycetes incertae sedis</taxon>
        <taxon>Cryomyces</taxon>
    </lineage>
</organism>
<feature type="compositionally biased region" description="Basic and acidic residues" evidence="8">
    <location>
        <begin position="220"/>
        <end position="229"/>
    </location>
</feature>
<evidence type="ECO:0000256" key="8">
    <source>
        <dbReference type="SAM" id="MobiDB-lite"/>
    </source>
</evidence>
<evidence type="ECO:0000256" key="6">
    <source>
        <dbReference type="ARBA" id="ARBA00023163"/>
    </source>
</evidence>
<feature type="domain" description="ERT1/acuK family PAS" evidence="9">
    <location>
        <begin position="93"/>
        <end position="294"/>
    </location>
</feature>
<gene>
    <name evidence="10" type="primary">ERT1_2</name>
    <name evidence="10" type="ORF">LTR16_006999</name>
</gene>
<keyword evidence="3" id="KW-0862">Zinc</keyword>
<protein>
    <submittedName>
        <fullName evidence="10">Transcriptional regulator of nonfermentable carbon utilization</fullName>
    </submittedName>
</protein>
<keyword evidence="6" id="KW-0804">Transcription</keyword>
<dbReference type="InterPro" id="IPR050335">
    <property type="entry name" value="ERT1_acuK_gluconeogen_tf"/>
</dbReference>
<evidence type="ECO:0000256" key="2">
    <source>
        <dbReference type="ARBA" id="ARBA00022723"/>
    </source>
</evidence>